<dbReference type="Pfam" id="PF12514">
    <property type="entry name" value="DUF3718"/>
    <property type="match status" value="1"/>
</dbReference>
<feature type="signal peptide" evidence="1">
    <location>
        <begin position="1"/>
        <end position="35"/>
    </location>
</feature>
<accession>A0ABU2ZSG8</accession>
<name>A0ABU2ZSG8_9ALTE</name>
<keyword evidence="1" id="KW-0732">Signal</keyword>
<feature type="chain" id="PRO_5047101103" evidence="1">
    <location>
        <begin position="36"/>
        <end position="113"/>
    </location>
</feature>
<gene>
    <name evidence="2" type="ORF">RM552_12030</name>
</gene>
<comment type="caution">
    <text evidence="2">The sequence shown here is derived from an EMBL/GenBank/DDBJ whole genome shotgun (WGS) entry which is preliminary data.</text>
</comment>
<evidence type="ECO:0000313" key="3">
    <source>
        <dbReference type="Proteomes" id="UP001253545"/>
    </source>
</evidence>
<dbReference type="Proteomes" id="UP001253545">
    <property type="component" value="Unassembled WGS sequence"/>
</dbReference>
<dbReference type="RefSeq" id="WP_311369098.1">
    <property type="nucleotide sequence ID" value="NZ_JAVRHX010000003.1"/>
</dbReference>
<sequence>MKTITQNQTSSTLFFRLLSASTLSLSLLFAANIQAKTGAQELRLVDLCETVQADKPHELRRKMKNLYISPRKIMADLKCNGMDPLEFASISGSEKVVNYLSKHTNDDTLLSKK</sequence>
<reference evidence="2 3" key="1">
    <citation type="submission" date="2023-09" db="EMBL/GenBank/DDBJ databases">
        <authorList>
            <person name="Rey-Velasco X."/>
        </authorList>
    </citation>
    <scope>NUCLEOTIDE SEQUENCE [LARGE SCALE GENOMIC DNA]</scope>
    <source>
        <strain evidence="2 3">P117</strain>
    </source>
</reference>
<organism evidence="2 3">
    <name type="scientific">Glaciecola petra</name>
    <dbReference type="NCBI Taxonomy" id="3075602"/>
    <lineage>
        <taxon>Bacteria</taxon>
        <taxon>Pseudomonadati</taxon>
        <taxon>Pseudomonadota</taxon>
        <taxon>Gammaproteobacteria</taxon>
        <taxon>Alteromonadales</taxon>
        <taxon>Alteromonadaceae</taxon>
        <taxon>Glaciecola</taxon>
    </lineage>
</organism>
<protein>
    <submittedName>
        <fullName evidence="2">DUF3718 domain-containing protein</fullName>
    </submittedName>
</protein>
<evidence type="ECO:0000313" key="2">
    <source>
        <dbReference type="EMBL" id="MDT0595577.1"/>
    </source>
</evidence>
<dbReference type="InterPro" id="IPR022193">
    <property type="entry name" value="DUF3718"/>
</dbReference>
<dbReference type="EMBL" id="JAVRHX010000003">
    <property type="protein sequence ID" value="MDT0595577.1"/>
    <property type="molecule type" value="Genomic_DNA"/>
</dbReference>
<evidence type="ECO:0000256" key="1">
    <source>
        <dbReference type="SAM" id="SignalP"/>
    </source>
</evidence>
<keyword evidence="3" id="KW-1185">Reference proteome</keyword>
<proteinExistence type="predicted"/>